<dbReference type="Proteomes" id="UP000187609">
    <property type="component" value="Unassembled WGS sequence"/>
</dbReference>
<organism evidence="2 3">
    <name type="scientific">Nicotiana attenuata</name>
    <name type="common">Coyote tobacco</name>
    <dbReference type="NCBI Taxonomy" id="49451"/>
    <lineage>
        <taxon>Eukaryota</taxon>
        <taxon>Viridiplantae</taxon>
        <taxon>Streptophyta</taxon>
        <taxon>Embryophyta</taxon>
        <taxon>Tracheophyta</taxon>
        <taxon>Spermatophyta</taxon>
        <taxon>Magnoliopsida</taxon>
        <taxon>eudicotyledons</taxon>
        <taxon>Gunneridae</taxon>
        <taxon>Pentapetalae</taxon>
        <taxon>asterids</taxon>
        <taxon>lamiids</taxon>
        <taxon>Solanales</taxon>
        <taxon>Solanaceae</taxon>
        <taxon>Nicotianoideae</taxon>
        <taxon>Nicotianeae</taxon>
        <taxon>Nicotiana</taxon>
    </lineage>
</organism>
<dbReference type="EMBL" id="MJEQ01000268">
    <property type="protein sequence ID" value="OIT37791.1"/>
    <property type="molecule type" value="Genomic_DNA"/>
</dbReference>
<evidence type="ECO:0000256" key="1">
    <source>
        <dbReference type="SAM" id="Phobius"/>
    </source>
</evidence>
<dbReference type="Gramene" id="OIT37791">
    <property type="protein sequence ID" value="OIT37791"/>
    <property type="gene ID" value="A4A49_20317"/>
</dbReference>
<keyword evidence="1" id="KW-0812">Transmembrane</keyword>
<feature type="transmembrane region" description="Helical" evidence="1">
    <location>
        <begin position="34"/>
        <end position="54"/>
    </location>
</feature>
<evidence type="ECO:0000313" key="3">
    <source>
        <dbReference type="Proteomes" id="UP000187609"/>
    </source>
</evidence>
<reference evidence="2" key="1">
    <citation type="submission" date="2016-11" db="EMBL/GenBank/DDBJ databases">
        <title>The genome of Nicotiana attenuata.</title>
        <authorList>
            <person name="Xu S."/>
            <person name="Brockmoeller T."/>
            <person name="Gaquerel E."/>
            <person name="Navarro A."/>
            <person name="Kuhl H."/>
            <person name="Gase K."/>
            <person name="Ling Z."/>
            <person name="Zhou W."/>
            <person name="Kreitzer C."/>
            <person name="Stanke M."/>
            <person name="Tang H."/>
            <person name="Lyons E."/>
            <person name="Pandey P."/>
            <person name="Pandey S.P."/>
            <person name="Timmermann B."/>
            <person name="Baldwin I.T."/>
        </authorList>
    </citation>
    <scope>NUCLEOTIDE SEQUENCE [LARGE SCALE GENOMIC DNA]</scope>
    <source>
        <strain evidence="2">UT</strain>
    </source>
</reference>
<sequence>MCFILSYMKIYQFVVLIVKILYNSTYSVYFAHMIKILIPFCLFFSLVYMMLWSLKESQCGTRCHRIGTSTNTQHHIFILALVNNEMHKSLTLWEAEYGSLSFHLISPTFVYLMV</sequence>
<accession>A0A314L7N2</accession>
<keyword evidence="3" id="KW-1185">Reference proteome</keyword>
<keyword evidence="1" id="KW-1133">Transmembrane helix</keyword>
<comment type="caution">
    <text evidence="2">The sequence shown here is derived from an EMBL/GenBank/DDBJ whole genome shotgun (WGS) entry which is preliminary data.</text>
</comment>
<evidence type="ECO:0000313" key="2">
    <source>
        <dbReference type="EMBL" id="OIT37791.1"/>
    </source>
</evidence>
<protein>
    <submittedName>
        <fullName evidence="2">Uncharacterized protein</fullName>
    </submittedName>
</protein>
<dbReference type="AlphaFoldDB" id="A0A314L7N2"/>
<keyword evidence="1" id="KW-0472">Membrane</keyword>
<gene>
    <name evidence="2" type="ORF">A4A49_20317</name>
</gene>
<name>A0A314L7N2_NICAT</name>
<proteinExistence type="predicted"/>